<reference evidence="2 3" key="1">
    <citation type="submission" date="2018-11" db="EMBL/GenBank/DDBJ databases">
        <authorList>
            <person name="Kleinhagauer T."/>
            <person name="Glaeser S.P."/>
            <person name="Spergser J."/>
            <person name="Ruckert C."/>
            <person name="Kaempfer P."/>
            <person name="Busse H.-J."/>
        </authorList>
    </citation>
    <scope>NUCLEOTIDE SEQUENCE [LARGE SCALE GENOMIC DNA]</scope>
    <source>
        <strain evidence="2 3">812CH</strain>
    </source>
</reference>
<dbReference type="Gene3D" id="3.40.50.300">
    <property type="entry name" value="P-loop containing nucleotide triphosphate hydrolases"/>
    <property type="match status" value="1"/>
</dbReference>
<dbReference type="KEGG" id="cpso:CPPEL_06025"/>
<dbReference type="InterPro" id="IPR027417">
    <property type="entry name" value="P-loop_NTPase"/>
</dbReference>
<proteinExistence type="predicted"/>
<keyword evidence="3" id="KW-1185">Reference proteome</keyword>
<protein>
    <submittedName>
        <fullName evidence="2">Uncharacterized protein</fullName>
    </submittedName>
</protein>
<accession>A0A3G6IUK8</accession>
<dbReference type="SUPFAM" id="SSF52540">
    <property type="entry name" value="P-loop containing nucleoside triphosphate hydrolases"/>
    <property type="match status" value="1"/>
</dbReference>
<dbReference type="OrthoDB" id="4411029at2"/>
<sequence>MENDYYTEDEEGNVMLTDMGEVARSVYIARSRYGLRPIFDVPRPGVGDFWLIPGLVATTTTLVYGESKTGKSFLVANLVEALYSGREVLGQTPTSSGVRSLIITTDYQGIEEYRERLEVIGADPECALSVRAERMAEPEYWYHLAVNAEAEGIGVVVLDHAHGVIGGEDVNEHRPWYRLWNEYLGEFTRRGIAVVLVHHSSDSRFHGSKTHRPQGNSAATQYARVRVELDKPGDSPTSFKRVVKSVANNGEPLNIVCDLDPEAGRLLLREHSSTPKQQRSSETLNRNQRIATLAVQSKLTTVKDVANYVAEQIPELQAATLEKRGLKELETAGLLAPKQRSKPFTYGEKHPERASLNVG</sequence>
<gene>
    <name evidence="2" type="ORF">CPPEL_06025</name>
</gene>
<dbReference type="Pfam" id="PF13481">
    <property type="entry name" value="AAA_25"/>
    <property type="match status" value="1"/>
</dbReference>
<name>A0A3G6IUK8_9CORY</name>
<dbReference type="AlphaFoldDB" id="A0A3G6IUK8"/>
<dbReference type="EMBL" id="CP033898">
    <property type="protein sequence ID" value="AZA09323.1"/>
    <property type="molecule type" value="Genomic_DNA"/>
</dbReference>
<dbReference type="Proteomes" id="UP000271426">
    <property type="component" value="Chromosome"/>
</dbReference>
<organism evidence="2 3">
    <name type="scientific">Corynebacterium pseudopelargi</name>
    <dbReference type="NCBI Taxonomy" id="2080757"/>
    <lineage>
        <taxon>Bacteria</taxon>
        <taxon>Bacillati</taxon>
        <taxon>Actinomycetota</taxon>
        <taxon>Actinomycetes</taxon>
        <taxon>Mycobacteriales</taxon>
        <taxon>Corynebacteriaceae</taxon>
        <taxon>Corynebacterium</taxon>
    </lineage>
</organism>
<evidence type="ECO:0000313" key="3">
    <source>
        <dbReference type="Proteomes" id="UP000271426"/>
    </source>
</evidence>
<evidence type="ECO:0000256" key="1">
    <source>
        <dbReference type="SAM" id="MobiDB-lite"/>
    </source>
</evidence>
<dbReference type="RefSeq" id="WP_123960263.1">
    <property type="nucleotide sequence ID" value="NZ_CP033898.1"/>
</dbReference>
<evidence type="ECO:0000313" key="2">
    <source>
        <dbReference type="EMBL" id="AZA09323.1"/>
    </source>
</evidence>
<feature type="region of interest" description="Disordered" evidence="1">
    <location>
        <begin position="332"/>
        <end position="359"/>
    </location>
</feature>